<dbReference type="CDD" id="cd01992">
    <property type="entry name" value="TilS_N"/>
    <property type="match status" value="1"/>
</dbReference>
<comment type="subcellular location">
    <subcellularLocation>
        <location evidence="1 8">Cytoplasm</location>
    </subcellularLocation>
</comment>
<dbReference type="Pfam" id="PF11734">
    <property type="entry name" value="TilS_C"/>
    <property type="match status" value="1"/>
</dbReference>
<accession>A0ABV0G116</accession>
<keyword evidence="13" id="KW-1185">Reference proteome</keyword>
<dbReference type="GO" id="GO:0032267">
    <property type="term" value="F:tRNA(Ile)-lysidine synthase activity"/>
    <property type="evidence" value="ECO:0007669"/>
    <property type="project" value="UniProtKB-EC"/>
</dbReference>
<evidence type="ECO:0000256" key="3">
    <source>
        <dbReference type="ARBA" id="ARBA00022598"/>
    </source>
</evidence>
<feature type="domain" description="Lysidine-tRNA(Ile) synthetase C-terminal" evidence="11">
    <location>
        <begin position="360"/>
        <end position="428"/>
    </location>
</feature>
<comment type="similarity">
    <text evidence="8">Belongs to the tRNA(Ile)-lysidine synthase family.</text>
</comment>
<dbReference type="PANTHER" id="PTHR43033">
    <property type="entry name" value="TRNA(ILE)-LYSIDINE SYNTHASE-RELATED"/>
    <property type="match status" value="1"/>
</dbReference>
<dbReference type="Gene3D" id="1.20.59.20">
    <property type="match status" value="1"/>
</dbReference>
<dbReference type="RefSeq" id="WP_347704236.1">
    <property type="nucleotide sequence ID" value="NZ_JBDPZD010000002.1"/>
</dbReference>
<feature type="binding site" evidence="8">
    <location>
        <begin position="28"/>
        <end position="33"/>
    </location>
    <ligand>
        <name>ATP</name>
        <dbReference type="ChEBI" id="CHEBI:30616"/>
    </ligand>
</feature>
<dbReference type="NCBIfam" id="TIGR02432">
    <property type="entry name" value="lysidine_TilS_N"/>
    <property type="match status" value="1"/>
</dbReference>
<proteinExistence type="inferred from homology"/>
<dbReference type="EMBL" id="JBDPZD010000002">
    <property type="protein sequence ID" value="MEO3691412.1"/>
    <property type="molecule type" value="Genomic_DNA"/>
</dbReference>
<dbReference type="InterPro" id="IPR012795">
    <property type="entry name" value="tRNA_Ile_lys_synt_N"/>
</dbReference>
<dbReference type="InterPro" id="IPR012796">
    <property type="entry name" value="Lysidine-tRNA-synth_C"/>
</dbReference>
<dbReference type="HAMAP" id="MF_01161">
    <property type="entry name" value="tRNA_Ile_lys_synt"/>
    <property type="match status" value="1"/>
</dbReference>
<keyword evidence="5 8" id="KW-0547">Nucleotide-binding</keyword>
<dbReference type="PANTHER" id="PTHR43033:SF1">
    <property type="entry name" value="TRNA(ILE)-LYSIDINE SYNTHASE-RELATED"/>
    <property type="match status" value="1"/>
</dbReference>
<dbReference type="InterPro" id="IPR015262">
    <property type="entry name" value="tRNA_Ile_lys_synt_subst-bd"/>
</dbReference>
<reference evidence="12 13" key="1">
    <citation type="submission" date="2024-05" db="EMBL/GenBank/DDBJ databases">
        <title>Roseateles sp. DJS-2-20 16S ribosomal RNA gene Genome sequencing and assembly.</title>
        <authorList>
            <person name="Woo H."/>
        </authorList>
    </citation>
    <scope>NUCLEOTIDE SEQUENCE [LARGE SCALE GENOMIC DNA]</scope>
    <source>
        <strain evidence="12 13">DJS-2-20</strain>
    </source>
</reference>
<evidence type="ECO:0000256" key="1">
    <source>
        <dbReference type="ARBA" id="ARBA00004496"/>
    </source>
</evidence>
<dbReference type="InterPro" id="IPR014729">
    <property type="entry name" value="Rossmann-like_a/b/a_fold"/>
</dbReference>
<evidence type="ECO:0000259" key="10">
    <source>
        <dbReference type="Pfam" id="PF09179"/>
    </source>
</evidence>
<dbReference type="Pfam" id="PF01171">
    <property type="entry name" value="ATP_bind_3"/>
    <property type="match status" value="1"/>
</dbReference>
<comment type="domain">
    <text evidence="8">The N-terminal region contains the highly conserved SGGXDS motif, predicted to be a P-loop motif involved in ATP binding.</text>
</comment>
<comment type="function">
    <text evidence="8">Ligates lysine onto the cytidine present at position 34 of the AUA codon-specific tRNA(Ile) that contains the anticodon CAU, in an ATP-dependent manner. Cytidine is converted to lysidine, thus changing the amino acid specificity of the tRNA from methionine to isoleucine.</text>
</comment>
<gene>
    <name evidence="8 12" type="primary">tilS</name>
    <name evidence="12" type="ORF">ABDJ85_08025</name>
</gene>
<name>A0ABV0G116_9BURK</name>
<keyword evidence="2 8" id="KW-0963">Cytoplasm</keyword>
<evidence type="ECO:0000313" key="13">
    <source>
        <dbReference type="Proteomes" id="UP001495147"/>
    </source>
</evidence>
<feature type="domain" description="tRNA(Ile)-lysidine/2-thiocytidine synthase N-terminal" evidence="9">
    <location>
        <begin position="23"/>
        <end position="200"/>
    </location>
</feature>
<dbReference type="Gene3D" id="3.40.50.620">
    <property type="entry name" value="HUPs"/>
    <property type="match status" value="1"/>
</dbReference>
<dbReference type="InterPro" id="IPR011063">
    <property type="entry name" value="TilS/TtcA_N"/>
</dbReference>
<evidence type="ECO:0000256" key="5">
    <source>
        <dbReference type="ARBA" id="ARBA00022741"/>
    </source>
</evidence>
<comment type="caution">
    <text evidence="12">The sequence shown here is derived from an EMBL/GenBank/DDBJ whole genome shotgun (WGS) entry which is preliminary data.</text>
</comment>
<dbReference type="InterPro" id="IPR012094">
    <property type="entry name" value="tRNA_Ile_lys_synt"/>
</dbReference>
<evidence type="ECO:0000259" key="9">
    <source>
        <dbReference type="Pfam" id="PF01171"/>
    </source>
</evidence>
<dbReference type="SUPFAM" id="SSF82829">
    <property type="entry name" value="MesJ substrate recognition domain-like"/>
    <property type="match status" value="1"/>
</dbReference>
<sequence length="445" mass="47098">MAGSATPRPAEPPAAAPCGGFDIAVAFSGGLDSTALLHATARSCGGRRVLALHVNHGLQAASEAWEVHCRAQAAALGVGFASVQLSGKPAPGESIEAWARAGRHAALQAMSLDAGADLLLLAHHRRDQAETWLLQAMRGAGLAGQAAMPAAQWRDGVCWARPWLAQPRERIEAYAHEHGLRWIEDPSNADPRFARNALRQHWAAFAEAEAGLAQSAVWAQQALHLAEEVAEADLGVVAPAGPLDLAAWAGLTPARASNALRAWLAEQVGQAPASLVQRLVRELAPAASARWPAPGGWLEAYRGQLQWRPQSESLQGTERLLDLSQPGCYPQPDWGGVWRVAATEHGGVPAECLRALRQHARVGGEQFQSAPRSTARALKKAYQSAALSASQRGGPLLSLGEHLLYAPGLGLDARASQLPGQPRFFIEWQADPDLPQGEGAASPSE</sequence>
<feature type="domain" description="tRNA(Ile)-lysidine synthase substrate-binding" evidence="10">
    <location>
        <begin position="243"/>
        <end position="305"/>
    </location>
</feature>
<keyword evidence="4 8" id="KW-0819">tRNA processing</keyword>
<evidence type="ECO:0000256" key="8">
    <source>
        <dbReference type="HAMAP-Rule" id="MF_01161"/>
    </source>
</evidence>
<evidence type="ECO:0000256" key="7">
    <source>
        <dbReference type="ARBA" id="ARBA00048539"/>
    </source>
</evidence>
<dbReference type="SUPFAM" id="SSF52402">
    <property type="entry name" value="Adenine nucleotide alpha hydrolases-like"/>
    <property type="match status" value="1"/>
</dbReference>
<evidence type="ECO:0000256" key="4">
    <source>
        <dbReference type="ARBA" id="ARBA00022694"/>
    </source>
</evidence>
<evidence type="ECO:0000313" key="12">
    <source>
        <dbReference type="EMBL" id="MEO3691412.1"/>
    </source>
</evidence>
<keyword evidence="6 8" id="KW-0067">ATP-binding</keyword>
<evidence type="ECO:0000256" key="6">
    <source>
        <dbReference type="ARBA" id="ARBA00022840"/>
    </source>
</evidence>
<keyword evidence="3 8" id="KW-0436">Ligase</keyword>
<dbReference type="EC" id="6.3.4.19" evidence="8"/>
<organism evidence="12 13">
    <name type="scientific">Roseateles paludis</name>
    <dbReference type="NCBI Taxonomy" id="3145238"/>
    <lineage>
        <taxon>Bacteria</taxon>
        <taxon>Pseudomonadati</taxon>
        <taxon>Pseudomonadota</taxon>
        <taxon>Betaproteobacteria</taxon>
        <taxon>Burkholderiales</taxon>
        <taxon>Sphaerotilaceae</taxon>
        <taxon>Roseateles</taxon>
    </lineage>
</organism>
<comment type="catalytic activity">
    <reaction evidence="7 8">
        <text>cytidine(34) in tRNA(Ile2) + L-lysine + ATP = lysidine(34) in tRNA(Ile2) + AMP + diphosphate + H(+)</text>
        <dbReference type="Rhea" id="RHEA:43744"/>
        <dbReference type="Rhea" id="RHEA-COMP:10625"/>
        <dbReference type="Rhea" id="RHEA-COMP:10670"/>
        <dbReference type="ChEBI" id="CHEBI:15378"/>
        <dbReference type="ChEBI" id="CHEBI:30616"/>
        <dbReference type="ChEBI" id="CHEBI:32551"/>
        <dbReference type="ChEBI" id="CHEBI:33019"/>
        <dbReference type="ChEBI" id="CHEBI:82748"/>
        <dbReference type="ChEBI" id="CHEBI:83665"/>
        <dbReference type="ChEBI" id="CHEBI:456215"/>
        <dbReference type="EC" id="6.3.4.19"/>
    </reaction>
</comment>
<dbReference type="SUPFAM" id="SSF56037">
    <property type="entry name" value="PheT/TilS domain"/>
    <property type="match status" value="1"/>
</dbReference>
<dbReference type="Proteomes" id="UP001495147">
    <property type="component" value="Unassembled WGS sequence"/>
</dbReference>
<dbReference type="Pfam" id="PF09179">
    <property type="entry name" value="TilS"/>
    <property type="match status" value="1"/>
</dbReference>
<evidence type="ECO:0000259" key="11">
    <source>
        <dbReference type="Pfam" id="PF11734"/>
    </source>
</evidence>
<protein>
    <recommendedName>
        <fullName evidence="8">tRNA(Ile)-lysidine synthase</fullName>
        <ecNumber evidence="8">6.3.4.19</ecNumber>
    </recommendedName>
    <alternativeName>
        <fullName evidence="8">tRNA(Ile)-2-lysyl-cytidine synthase</fullName>
    </alternativeName>
    <alternativeName>
        <fullName evidence="8">tRNA(Ile)-lysidine synthetase</fullName>
    </alternativeName>
</protein>
<evidence type="ECO:0000256" key="2">
    <source>
        <dbReference type="ARBA" id="ARBA00022490"/>
    </source>
</evidence>